<evidence type="ECO:0000259" key="3">
    <source>
        <dbReference type="Pfam" id="PF26527"/>
    </source>
</evidence>
<reference evidence="4 5" key="1">
    <citation type="submission" date="2022-11" db="EMBL/GenBank/DDBJ databases">
        <title>Genome Sequencing of Nocardia sp. ON39_IFM12276 and assembly.</title>
        <authorList>
            <person name="Shimojima M."/>
            <person name="Toyokawa M."/>
            <person name="Uesaka K."/>
        </authorList>
    </citation>
    <scope>NUCLEOTIDE SEQUENCE [LARGE SCALE GENOMIC DNA]</scope>
    <source>
        <strain evidence="4 5">IFM 12276</strain>
    </source>
</reference>
<accession>A0ABM8CVZ9</accession>
<organism evidence="4 5">
    <name type="scientific">Nocardia sputorum</name>
    <dbReference type="NCBI Taxonomy" id="2984338"/>
    <lineage>
        <taxon>Bacteria</taxon>
        <taxon>Bacillati</taxon>
        <taxon>Actinomycetota</taxon>
        <taxon>Actinomycetes</taxon>
        <taxon>Mycobacteriales</taxon>
        <taxon>Nocardiaceae</taxon>
        <taxon>Nocardia</taxon>
    </lineage>
</organism>
<feature type="transmembrane region" description="Helical" evidence="2">
    <location>
        <begin position="84"/>
        <end position="103"/>
    </location>
</feature>
<evidence type="ECO:0000256" key="2">
    <source>
        <dbReference type="SAM" id="Phobius"/>
    </source>
</evidence>
<evidence type="ECO:0000256" key="1">
    <source>
        <dbReference type="SAM" id="MobiDB-lite"/>
    </source>
</evidence>
<name>A0ABM8CVZ9_9NOCA</name>
<dbReference type="Proteomes" id="UP001317870">
    <property type="component" value="Chromosome"/>
</dbReference>
<feature type="domain" description="DUF8176" evidence="3">
    <location>
        <begin position="130"/>
        <end position="250"/>
    </location>
</feature>
<sequence>MDGPEMSARPGYDRGNPYGAGGPAQAPAGAEYRGEWATWVDRQPAEAPATAETMHTPQSDPDEYEDRFAGLIDRSPAPRARRRWAVPVLGTLGVVALGFAAFMQFGVGSDQQAAAPAPSAAATAPAAPVAQCPAERVGNRIQGNGAGGFDSGPAVIFAFQYAYYVDRSGEHVRATTTADAAVQAADAIQRGIDSIPAGTTHCVAISPGAFAGQYLVVVTEHRPGQNPVTYNPQIVTTTKDGSRTLISAIARG</sequence>
<proteinExistence type="predicted"/>
<keyword evidence="2" id="KW-1133">Transmembrane helix</keyword>
<protein>
    <recommendedName>
        <fullName evidence="3">DUF8176 domain-containing protein</fullName>
    </recommendedName>
</protein>
<keyword evidence="2" id="KW-0472">Membrane</keyword>
<feature type="region of interest" description="Disordered" evidence="1">
    <location>
        <begin position="1"/>
        <end position="33"/>
    </location>
</feature>
<keyword evidence="2" id="KW-0812">Transmembrane</keyword>
<dbReference type="EMBL" id="AP026978">
    <property type="protein sequence ID" value="BDT99158.1"/>
    <property type="molecule type" value="Genomic_DNA"/>
</dbReference>
<dbReference type="Pfam" id="PF26527">
    <property type="entry name" value="DUF8176"/>
    <property type="match status" value="1"/>
</dbReference>
<keyword evidence="5" id="KW-1185">Reference proteome</keyword>
<dbReference type="InterPro" id="IPR058489">
    <property type="entry name" value="DUF8176"/>
</dbReference>
<evidence type="ECO:0000313" key="4">
    <source>
        <dbReference type="EMBL" id="BDT99158.1"/>
    </source>
</evidence>
<evidence type="ECO:0000313" key="5">
    <source>
        <dbReference type="Proteomes" id="UP001317870"/>
    </source>
</evidence>
<gene>
    <name evidence="4" type="ORF">IFM12276_21870</name>
</gene>